<keyword evidence="1" id="KW-0472">Membrane</keyword>
<organism evidence="2 3">
    <name type="scientific">Natrinema hispanicum</name>
    <dbReference type="NCBI Taxonomy" id="392421"/>
    <lineage>
        <taxon>Archaea</taxon>
        <taxon>Methanobacteriati</taxon>
        <taxon>Methanobacteriota</taxon>
        <taxon>Stenosarchaea group</taxon>
        <taxon>Halobacteria</taxon>
        <taxon>Halobacteriales</taxon>
        <taxon>Natrialbaceae</taxon>
        <taxon>Natrinema</taxon>
    </lineage>
</organism>
<gene>
    <name evidence="2" type="ORF">BDK88_3760</name>
</gene>
<keyword evidence="1" id="KW-1133">Transmembrane helix</keyword>
<feature type="non-terminal residue" evidence="2">
    <location>
        <position position="1"/>
    </location>
</feature>
<name>A0A482Y2Q1_9EURY</name>
<accession>A0A482Y2Q1</accession>
<reference evidence="2 3" key="1">
    <citation type="submission" date="2019-02" db="EMBL/GenBank/DDBJ databases">
        <title>Genomic Encyclopedia of Archaeal and Bacterial Type Strains, Phase II (KMG-II): from individual species to whole genera.</title>
        <authorList>
            <person name="Goeker M."/>
        </authorList>
    </citation>
    <scope>NUCLEOTIDE SEQUENCE [LARGE SCALE GENOMIC DNA]</scope>
    <source>
        <strain evidence="2 3">DSM 18328</strain>
    </source>
</reference>
<evidence type="ECO:0000313" key="3">
    <source>
        <dbReference type="Proteomes" id="UP000291097"/>
    </source>
</evidence>
<comment type="caution">
    <text evidence="2">The sequence shown here is derived from an EMBL/GenBank/DDBJ whole genome shotgun (WGS) entry which is preliminary data.</text>
</comment>
<proteinExistence type="predicted"/>
<evidence type="ECO:0000256" key="1">
    <source>
        <dbReference type="SAM" id="Phobius"/>
    </source>
</evidence>
<protein>
    <recommendedName>
        <fullName evidence="4">Transposase DDE domain-containing protein</fullName>
    </recommendedName>
</protein>
<sequence length="106" mass="12457">QLYRKRSAIETSYRVFRQARVVTTTQDPVVRFAFVLVGFLLENLWLVLRWAVVARPRRGGRDLPQEFTFKTFSDWIRHALEEELERRWEIKMNGVGVPETYASAAG</sequence>
<feature type="transmembrane region" description="Helical" evidence="1">
    <location>
        <begin position="29"/>
        <end position="48"/>
    </location>
</feature>
<dbReference type="AlphaFoldDB" id="A0A482Y2Q1"/>
<evidence type="ECO:0000313" key="2">
    <source>
        <dbReference type="EMBL" id="RZV06729.1"/>
    </source>
</evidence>
<evidence type="ECO:0008006" key="4">
    <source>
        <dbReference type="Google" id="ProtNLM"/>
    </source>
</evidence>
<dbReference type="EMBL" id="SHMP01000007">
    <property type="protein sequence ID" value="RZV06729.1"/>
    <property type="molecule type" value="Genomic_DNA"/>
</dbReference>
<dbReference type="Proteomes" id="UP000291097">
    <property type="component" value="Unassembled WGS sequence"/>
</dbReference>
<keyword evidence="1" id="KW-0812">Transmembrane</keyword>